<reference evidence="2 3" key="1">
    <citation type="submission" date="2017-03" db="EMBL/GenBank/DDBJ databases">
        <authorList>
            <person name="Afonso C.L."/>
            <person name="Miller P.J."/>
            <person name="Scott M.A."/>
            <person name="Spackman E."/>
            <person name="Goraichik I."/>
            <person name="Dimitrov K.M."/>
            <person name="Suarez D.L."/>
            <person name="Swayne D.E."/>
        </authorList>
    </citation>
    <scope>NUCLEOTIDE SEQUENCE [LARGE SCALE GENOMIC DNA]</scope>
    <source>
        <strain evidence="2 3">CECT 8397</strain>
    </source>
</reference>
<organism evidence="2 3">
    <name type="scientific">Pseudooctadecabacter jejudonensis</name>
    <dbReference type="NCBI Taxonomy" id="1391910"/>
    <lineage>
        <taxon>Bacteria</taxon>
        <taxon>Pseudomonadati</taxon>
        <taxon>Pseudomonadota</taxon>
        <taxon>Alphaproteobacteria</taxon>
        <taxon>Rhodobacterales</taxon>
        <taxon>Paracoccaceae</taxon>
        <taxon>Pseudooctadecabacter</taxon>
    </lineage>
</organism>
<dbReference type="Gene3D" id="3.10.450.50">
    <property type="match status" value="1"/>
</dbReference>
<protein>
    <submittedName>
        <fullName evidence="2">SnoaL-like domain protein</fullName>
    </submittedName>
</protein>
<dbReference type="InterPro" id="IPR037401">
    <property type="entry name" value="SnoaL-like"/>
</dbReference>
<name>A0A1Y5RUW5_9RHOB</name>
<sequence length="117" mass="12088">MDDALATFFASWGEADADARKAMIAKAIADGFTYSDPRSGGRLSGLDAVADYVGMFSANAPGWTASVDTADTVNDYTRATVAFGGKGPDGSDMIQHGTYFADTNADGKLVMLAGFVG</sequence>
<gene>
    <name evidence="2" type="ORF">PSJ8397_01034</name>
</gene>
<dbReference type="Pfam" id="PF12680">
    <property type="entry name" value="SnoaL_2"/>
    <property type="match status" value="1"/>
</dbReference>
<dbReference type="EMBL" id="FWFT01000002">
    <property type="protein sequence ID" value="SLN26077.1"/>
    <property type="molecule type" value="Genomic_DNA"/>
</dbReference>
<dbReference type="RefSeq" id="WP_085863516.1">
    <property type="nucleotide sequence ID" value="NZ_FWFT01000002.1"/>
</dbReference>
<accession>A0A1Y5RUW5</accession>
<proteinExistence type="predicted"/>
<evidence type="ECO:0000259" key="1">
    <source>
        <dbReference type="Pfam" id="PF12680"/>
    </source>
</evidence>
<feature type="domain" description="SnoaL-like" evidence="1">
    <location>
        <begin position="7"/>
        <end position="110"/>
    </location>
</feature>
<dbReference type="Proteomes" id="UP000193623">
    <property type="component" value="Unassembled WGS sequence"/>
</dbReference>
<dbReference type="SUPFAM" id="SSF54427">
    <property type="entry name" value="NTF2-like"/>
    <property type="match status" value="1"/>
</dbReference>
<dbReference type="AlphaFoldDB" id="A0A1Y5RUW5"/>
<evidence type="ECO:0000313" key="3">
    <source>
        <dbReference type="Proteomes" id="UP000193623"/>
    </source>
</evidence>
<dbReference type="InterPro" id="IPR032710">
    <property type="entry name" value="NTF2-like_dom_sf"/>
</dbReference>
<dbReference type="OrthoDB" id="7658823at2"/>
<evidence type="ECO:0000313" key="2">
    <source>
        <dbReference type="EMBL" id="SLN26077.1"/>
    </source>
</evidence>
<keyword evidence="3" id="KW-1185">Reference proteome</keyword>